<dbReference type="EMBL" id="BJLP01000022">
    <property type="protein sequence ID" value="GEA81134.1"/>
    <property type="molecule type" value="Genomic_DNA"/>
</dbReference>
<dbReference type="Gene3D" id="1.20.1250.20">
    <property type="entry name" value="MFS general substrate transporter like domains"/>
    <property type="match status" value="2"/>
</dbReference>
<keyword evidence="9" id="KW-1185">Reference proteome</keyword>
<gene>
    <name evidence="8" type="ORF">CUD01_15780</name>
</gene>
<dbReference type="SUPFAM" id="SSF103473">
    <property type="entry name" value="MFS general substrate transporter"/>
    <property type="match status" value="1"/>
</dbReference>
<comment type="subcellular location">
    <subcellularLocation>
        <location evidence="1">Cell membrane</location>
        <topology evidence="1">Multi-pass membrane protein</topology>
    </subcellularLocation>
</comment>
<organism evidence="8 9">
    <name type="scientific">Cellulomonas uda</name>
    <dbReference type="NCBI Taxonomy" id="1714"/>
    <lineage>
        <taxon>Bacteria</taxon>
        <taxon>Bacillati</taxon>
        <taxon>Actinomycetota</taxon>
        <taxon>Actinomycetes</taxon>
        <taxon>Micrococcales</taxon>
        <taxon>Cellulomonadaceae</taxon>
        <taxon>Cellulomonas</taxon>
    </lineage>
</organism>
<feature type="transmembrane region" description="Helical" evidence="6">
    <location>
        <begin position="152"/>
        <end position="173"/>
    </location>
</feature>
<evidence type="ECO:0000256" key="1">
    <source>
        <dbReference type="ARBA" id="ARBA00004651"/>
    </source>
</evidence>
<feature type="transmembrane region" description="Helical" evidence="6">
    <location>
        <begin position="242"/>
        <end position="264"/>
    </location>
</feature>
<comment type="caution">
    <text evidence="8">The sequence shown here is derived from an EMBL/GenBank/DDBJ whole genome shotgun (WGS) entry which is preliminary data.</text>
</comment>
<feature type="transmembrane region" description="Helical" evidence="6">
    <location>
        <begin position="180"/>
        <end position="201"/>
    </location>
</feature>
<dbReference type="PANTHER" id="PTHR23513">
    <property type="entry name" value="INTEGRAL MEMBRANE EFFLUX PROTEIN-RELATED"/>
    <property type="match status" value="1"/>
</dbReference>
<dbReference type="GO" id="GO:0022857">
    <property type="term" value="F:transmembrane transporter activity"/>
    <property type="evidence" value="ECO:0007669"/>
    <property type="project" value="InterPro"/>
</dbReference>
<feature type="transmembrane region" description="Helical" evidence="6">
    <location>
        <begin position="337"/>
        <end position="358"/>
    </location>
</feature>
<evidence type="ECO:0000256" key="3">
    <source>
        <dbReference type="ARBA" id="ARBA00022692"/>
    </source>
</evidence>
<dbReference type="PANTHER" id="PTHR23513:SF17">
    <property type="entry name" value="MEMBRANE PROTEIN"/>
    <property type="match status" value="1"/>
</dbReference>
<dbReference type="PROSITE" id="PS50850">
    <property type="entry name" value="MFS"/>
    <property type="match status" value="1"/>
</dbReference>
<feature type="transmembrane region" description="Helical" evidence="6">
    <location>
        <begin position="370"/>
        <end position="391"/>
    </location>
</feature>
<proteinExistence type="predicted"/>
<feature type="transmembrane region" description="Helical" evidence="6">
    <location>
        <begin position="20"/>
        <end position="43"/>
    </location>
</feature>
<keyword evidence="5 6" id="KW-0472">Membrane</keyword>
<keyword evidence="4 6" id="KW-1133">Transmembrane helix</keyword>
<dbReference type="GO" id="GO:0005886">
    <property type="term" value="C:plasma membrane"/>
    <property type="evidence" value="ECO:0007669"/>
    <property type="project" value="UniProtKB-SubCell"/>
</dbReference>
<evidence type="ECO:0000259" key="7">
    <source>
        <dbReference type="PROSITE" id="PS50850"/>
    </source>
</evidence>
<evidence type="ECO:0000256" key="5">
    <source>
        <dbReference type="ARBA" id="ARBA00023136"/>
    </source>
</evidence>
<reference evidence="8 9" key="1">
    <citation type="submission" date="2019-06" db="EMBL/GenBank/DDBJ databases">
        <title>Whole genome shotgun sequence of Cellulomonas uda NBRC 3747.</title>
        <authorList>
            <person name="Hosoyama A."/>
            <person name="Uohara A."/>
            <person name="Ohji S."/>
            <person name="Ichikawa N."/>
        </authorList>
    </citation>
    <scope>NUCLEOTIDE SEQUENCE [LARGE SCALE GENOMIC DNA]</scope>
    <source>
        <strain evidence="8 9">NBRC 3747</strain>
    </source>
</reference>
<dbReference type="InterPro" id="IPR020846">
    <property type="entry name" value="MFS_dom"/>
</dbReference>
<feature type="domain" description="Major facilitator superfamily (MFS) profile" evidence="7">
    <location>
        <begin position="218"/>
        <end position="433"/>
    </location>
</feature>
<name>A0A4Y3KCN2_CELUD</name>
<evidence type="ECO:0000313" key="8">
    <source>
        <dbReference type="EMBL" id="GEA81134.1"/>
    </source>
</evidence>
<dbReference type="AlphaFoldDB" id="A0A4Y3KCN2"/>
<feature type="transmembrane region" description="Helical" evidence="6">
    <location>
        <begin position="311"/>
        <end position="331"/>
    </location>
</feature>
<feature type="transmembrane region" description="Helical" evidence="6">
    <location>
        <begin position="213"/>
        <end position="235"/>
    </location>
</feature>
<accession>A0A4Y3KCN2</accession>
<dbReference type="Proteomes" id="UP000315842">
    <property type="component" value="Unassembled WGS sequence"/>
</dbReference>
<evidence type="ECO:0000313" key="9">
    <source>
        <dbReference type="Proteomes" id="UP000315842"/>
    </source>
</evidence>
<dbReference type="InterPro" id="IPR036259">
    <property type="entry name" value="MFS_trans_sf"/>
</dbReference>
<feature type="transmembrane region" description="Helical" evidence="6">
    <location>
        <begin position="50"/>
        <end position="72"/>
    </location>
</feature>
<evidence type="ECO:0000256" key="4">
    <source>
        <dbReference type="ARBA" id="ARBA00022989"/>
    </source>
</evidence>
<evidence type="ECO:0000256" key="6">
    <source>
        <dbReference type="SAM" id="Phobius"/>
    </source>
</evidence>
<protein>
    <submittedName>
        <fullName evidence="8">MFS transporter</fullName>
    </submittedName>
</protein>
<sequence length="433" mass="44402">MQVIADLKALWPLRGFRRLLSVRLVSQCADGMFQVGLATLFFFSPENATTAGGVAAAFAVLLAPFTIVGPWAGVLLDRWPRRQVLLVGNVVRLVLTLATAAVMVTAGVGPAVYVLALVVLSVNRFLLSALSASLPHVVEGRLLLTANSVTPTLGTAANGIGSAVGLVLGWVLPAGSTRDGAALVLASLTMGAAAVVAAGFARDRLGPDEESDAARMTAALLVLLHGLVEGARYLVARRTPGLALGVMAYHRFLYGVVFIASILISRNLLADPADAAQGLATFATVLGATALGFALAIVLTPTLSPRTGLHVWITGCLLLAAVSQGVLAFTYARGPVLAAAALLGLAAQGTKIAVDTIVQRDTGDAYRGRAFALYDVLYNAAFVGAAALAAATLPDTGWSAGLFVVLALGYLVGALGYGLATRRHPVPVPVPAA</sequence>
<feature type="transmembrane region" description="Helical" evidence="6">
    <location>
        <begin position="397"/>
        <end position="420"/>
    </location>
</feature>
<feature type="transmembrane region" description="Helical" evidence="6">
    <location>
        <begin position="276"/>
        <end position="299"/>
    </location>
</feature>
<keyword evidence="2" id="KW-1003">Cell membrane</keyword>
<keyword evidence="3 6" id="KW-0812">Transmembrane</keyword>
<evidence type="ECO:0000256" key="2">
    <source>
        <dbReference type="ARBA" id="ARBA00022475"/>
    </source>
</evidence>